<dbReference type="EMBL" id="PJRS01000022">
    <property type="protein sequence ID" value="PLR25210.1"/>
    <property type="molecule type" value="Genomic_DNA"/>
</dbReference>
<sequence length="280" mass="29414">MTKLILNRRGLLAATLAFAAAPALARAATAISTTTLKVGDRDVELTILRPDAPKGIVIFSHGAGGWPAPYKALLDLWNQAGFMIVAPLHVDSQKHPKRADYDLRAAFSLRLADLAAATDYAEKAAPGLPMASAGHSYGSLMSLIRAGAMEGMIPAQDPRTKAALCFSSPGVIKGLVGPTSYASVKKPAMMITGDQDVLPGMIADWHEHLYPFETSAPGEKYLWVGKGIGHGLAYHPEAPGFAESSALSVAFLKAKVLGDKAAEAVLAAQGSTALADWKTR</sequence>
<dbReference type="PROSITE" id="PS51318">
    <property type="entry name" value="TAT"/>
    <property type="match status" value="1"/>
</dbReference>
<dbReference type="InterPro" id="IPR006311">
    <property type="entry name" value="TAT_signal"/>
</dbReference>
<dbReference type="Gene3D" id="3.40.50.1820">
    <property type="entry name" value="alpha/beta hydrolase"/>
    <property type="match status" value="1"/>
</dbReference>
<keyword evidence="2" id="KW-0378">Hydrolase</keyword>
<accession>A0A2N5DGL0</accession>
<keyword evidence="1" id="KW-0732">Signal</keyword>
<evidence type="ECO:0000256" key="1">
    <source>
        <dbReference type="SAM" id="SignalP"/>
    </source>
</evidence>
<proteinExistence type="predicted"/>
<dbReference type="InterPro" id="IPR029058">
    <property type="entry name" value="AB_hydrolase_fold"/>
</dbReference>
<dbReference type="SUPFAM" id="SSF53474">
    <property type="entry name" value="alpha/beta-Hydrolases"/>
    <property type="match status" value="1"/>
</dbReference>
<dbReference type="OrthoDB" id="7187654at2"/>
<reference evidence="2 3" key="1">
    <citation type="submission" date="2017-12" db="EMBL/GenBank/DDBJ databases">
        <title>The genome sequence of Caulobacter sp. 410.</title>
        <authorList>
            <person name="Gao J."/>
            <person name="Mao X."/>
            <person name="Sun J."/>
        </authorList>
    </citation>
    <scope>NUCLEOTIDE SEQUENCE [LARGE SCALE GENOMIC DNA]</scope>
    <source>
        <strain evidence="2 3">410</strain>
    </source>
</reference>
<dbReference type="GO" id="GO:0016787">
    <property type="term" value="F:hydrolase activity"/>
    <property type="evidence" value="ECO:0007669"/>
    <property type="project" value="UniProtKB-KW"/>
</dbReference>
<keyword evidence="3" id="KW-1185">Reference proteome</keyword>
<comment type="caution">
    <text evidence="2">The sequence shown here is derived from an EMBL/GenBank/DDBJ whole genome shotgun (WGS) entry which is preliminary data.</text>
</comment>
<feature type="signal peptide" evidence="1">
    <location>
        <begin position="1"/>
        <end position="19"/>
    </location>
</feature>
<name>A0A2N5DGL0_9CAUL</name>
<organism evidence="2 3">
    <name type="scientific">Caulobacter zeae</name>
    <dbReference type="NCBI Taxonomy" id="2055137"/>
    <lineage>
        <taxon>Bacteria</taxon>
        <taxon>Pseudomonadati</taxon>
        <taxon>Pseudomonadota</taxon>
        <taxon>Alphaproteobacteria</taxon>
        <taxon>Caulobacterales</taxon>
        <taxon>Caulobacteraceae</taxon>
        <taxon>Caulobacter</taxon>
    </lineage>
</organism>
<gene>
    <name evidence="2" type="ORF">SGCZBJ_12010</name>
</gene>
<evidence type="ECO:0000313" key="2">
    <source>
        <dbReference type="EMBL" id="PLR25210.1"/>
    </source>
</evidence>
<dbReference type="RefSeq" id="WP_101718482.1">
    <property type="nucleotide sequence ID" value="NZ_PJRS01000022.1"/>
</dbReference>
<evidence type="ECO:0000313" key="3">
    <source>
        <dbReference type="Proteomes" id="UP000234479"/>
    </source>
</evidence>
<protein>
    <submittedName>
        <fullName evidence="2">Alpha/beta hydrolase</fullName>
    </submittedName>
</protein>
<dbReference type="Proteomes" id="UP000234479">
    <property type="component" value="Unassembled WGS sequence"/>
</dbReference>
<dbReference type="AlphaFoldDB" id="A0A2N5DGL0"/>
<feature type="chain" id="PRO_5014794896" evidence="1">
    <location>
        <begin position="20"/>
        <end position="280"/>
    </location>
</feature>